<name>A0A2S9YM19_9BACT</name>
<dbReference type="PANTHER" id="PTHR37292">
    <property type="entry name" value="VNG6097C"/>
    <property type="match status" value="1"/>
</dbReference>
<dbReference type="PANTHER" id="PTHR37292:SF2">
    <property type="entry name" value="DUF262 DOMAIN-CONTAINING PROTEIN"/>
    <property type="match status" value="1"/>
</dbReference>
<dbReference type="AlphaFoldDB" id="A0A2S9YM19"/>
<protein>
    <recommendedName>
        <fullName evidence="1">GmrSD restriction endonucleases N-terminal domain-containing protein</fullName>
    </recommendedName>
</protein>
<dbReference type="RefSeq" id="WP_106091119.1">
    <property type="nucleotide sequence ID" value="NZ_PVNL01000083.1"/>
</dbReference>
<dbReference type="OrthoDB" id="9798761at2"/>
<dbReference type="InterPro" id="IPR004919">
    <property type="entry name" value="GmrSD_N"/>
</dbReference>
<feature type="domain" description="GmrSD restriction endonucleases N-terminal" evidence="1">
    <location>
        <begin position="25"/>
        <end position="220"/>
    </location>
</feature>
<dbReference type="EMBL" id="PVNL01000083">
    <property type="protein sequence ID" value="PRQ06140.1"/>
    <property type="molecule type" value="Genomic_DNA"/>
</dbReference>
<dbReference type="Pfam" id="PF03235">
    <property type="entry name" value="GmrSD_N"/>
    <property type="match status" value="1"/>
</dbReference>
<dbReference type="Proteomes" id="UP000238823">
    <property type="component" value="Unassembled WGS sequence"/>
</dbReference>
<proteinExistence type="predicted"/>
<comment type="caution">
    <text evidence="2">The sequence shown here is derived from an EMBL/GenBank/DDBJ whole genome shotgun (WGS) entry which is preliminary data.</text>
</comment>
<accession>A0A2S9YM19</accession>
<gene>
    <name evidence="2" type="ORF">ENSA7_41740</name>
</gene>
<organism evidence="2 3">
    <name type="scientific">Enhygromyxa salina</name>
    <dbReference type="NCBI Taxonomy" id="215803"/>
    <lineage>
        <taxon>Bacteria</taxon>
        <taxon>Pseudomonadati</taxon>
        <taxon>Myxococcota</taxon>
        <taxon>Polyangia</taxon>
        <taxon>Nannocystales</taxon>
        <taxon>Nannocystaceae</taxon>
        <taxon>Enhygromyxa</taxon>
    </lineage>
</organism>
<evidence type="ECO:0000259" key="1">
    <source>
        <dbReference type="Pfam" id="PF03235"/>
    </source>
</evidence>
<reference evidence="2 3" key="1">
    <citation type="submission" date="2018-03" db="EMBL/GenBank/DDBJ databases">
        <title>Draft Genome Sequences of the Obligatory Marine Myxobacteria Enhygromyxa salina SWB007.</title>
        <authorList>
            <person name="Poehlein A."/>
            <person name="Moghaddam J.A."/>
            <person name="Harms H."/>
            <person name="Alanjari M."/>
            <person name="Koenig G.M."/>
            <person name="Daniel R."/>
            <person name="Schaeberle T.F."/>
        </authorList>
    </citation>
    <scope>NUCLEOTIDE SEQUENCE [LARGE SCALE GENOMIC DNA]</scope>
    <source>
        <strain evidence="2 3">SWB007</strain>
    </source>
</reference>
<evidence type="ECO:0000313" key="3">
    <source>
        <dbReference type="Proteomes" id="UP000238823"/>
    </source>
</evidence>
<evidence type="ECO:0000313" key="2">
    <source>
        <dbReference type="EMBL" id="PRQ06140.1"/>
    </source>
</evidence>
<sequence length="556" mass="61735">MPTALPKPTATASRVEDLVALVMAGQIRIPFFQRGLKWDSKDVIALFESIYLGYPVGSLLFHRRAATAVLVKLGPLKIHAPESEAALWVVDGQQRLAALAASFKRPKPVPTTPDDPWVVYFDAQNKRFCAPPDDGKVPDTWAPVPELLDASALSEWIFAWPNAHDPDLRKAIFDAGARLREYTIPSYTVETDQDQVLQEIFLRVNKFGKSLKWQEIHDALYGSQKEPSAPPSRLGELADELAVLGMGKPDEEDQLLRCLIAFEGFDVTRNFEELRRAKPGFLEGTAAAALPTLRRVLGFLQADAGIPHLRMLPWSAPLTILTRLFRFHPEPSSRSRELLARWLWRSILTARHYDDRTFQRRGVSGVDEHDEEASVQTLLDLIPTLPQPPQYRLPDRFDARSADSRIVLLGLHSLEPRDLRTGRPIDVPALIEAANDKAFRKIVGASVELSSSPANRALLPGAGLARVDLLECVGGSNSLFPAVNRESLRSHAISDAGALALERGDLDAFLQERAQTIEDQVATYTSQMADWDANDRPSIDYLLSHGTRSPSHGTKL</sequence>